<evidence type="ECO:0000256" key="7">
    <source>
        <dbReference type="ARBA" id="ARBA00023136"/>
    </source>
</evidence>
<dbReference type="PANTHER" id="PTHR30269:SF0">
    <property type="entry name" value="MEMBRANE TRANSPORTER PROTEIN YFCA-RELATED"/>
    <property type="match status" value="1"/>
</dbReference>
<dbReference type="InterPro" id="IPR052017">
    <property type="entry name" value="TSUP"/>
</dbReference>
<reference evidence="9" key="1">
    <citation type="journal article" name="DNA Res.">
        <title>The physiological potential of anammox bacteria as revealed by their core genome structure.</title>
        <authorList>
            <person name="Okubo T."/>
            <person name="Toyoda A."/>
            <person name="Fukuhara K."/>
            <person name="Uchiyama I."/>
            <person name="Harigaya Y."/>
            <person name="Kuroiwa M."/>
            <person name="Suzuki T."/>
            <person name="Murakami Y."/>
            <person name="Suwa Y."/>
            <person name="Takami H."/>
        </authorList>
    </citation>
    <scope>NUCLEOTIDE SEQUENCE</scope>
    <source>
        <strain evidence="9">317325-2</strain>
    </source>
</reference>
<evidence type="ECO:0000256" key="6">
    <source>
        <dbReference type="ARBA" id="ARBA00022989"/>
    </source>
</evidence>
<keyword evidence="4 8" id="KW-1003">Cell membrane</keyword>
<dbReference type="GO" id="GO:0005886">
    <property type="term" value="C:plasma membrane"/>
    <property type="evidence" value="ECO:0007669"/>
    <property type="project" value="UniProtKB-SubCell"/>
</dbReference>
<keyword evidence="5 8" id="KW-0812">Transmembrane</keyword>
<dbReference type="EMBL" id="AP021858">
    <property type="protein sequence ID" value="BBO23145.1"/>
    <property type="molecule type" value="Genomic_DNA"/>
</dbReference>
<gene>
    <name evidence="9" type="ORF">NPRO_07400</name>
</gene>
<feature type="transmembrane region" description="Helical" evidence="8">
    <location>
        <begin position="187"/>
        <end position="203"/>
    </location>
</feature>
<dbReference type="AlphaFoldDB" id="A0A809RFC8"/>
<dbReference type="PANTHER" id="PTHR30269">
    <property type="entry name" value="TRANSMEMBRANE PROTEIN YFCA"/>
    <property type="match status" value="1"/>
</dbReference>
<accession>A0A809RFC8</accession>
<dbReference type="Proteomes" id="UP000662873">
    <property type="component" value="Chromosome"/>
</dbReference>
<evidence type="ECO:0000256" key="1">
    <source>
        <dbReference type="ARBA" id="ARBA00004651"/>
    </source>
</evidence>
<feature type="transmembrane region" description="Helical" evidence="8">
    <location>
        <begin position="146"/>
        <end position="175"/>
    </location>
</feature>
<keyword evidence="3" id="KW-0813">Transport</keyword>
<evidence type="ECO:0000256" key="4">
    <source>
        <dbReference type="ARBA" id="ARBA00022475"/>
    </source>
</evidence>
<feature type="transmembrane region" description="Helical" evidence="8">
    <location>
        <begin position="208"/>
        <end position="228"/>
    </location>
</feature>
<evidence type="ECO:0000256" key="8">
    <source>
        <dbReference type="RuleBase" id="RU363041"/>
    </source>
</evidence>
<feature type="transmembrane region" description="Helical" evidence="8">
    <location>
        <begin position="107"/>
        <end position="125"/>
    </location>
</feature>
<name>A0A809RFC8_9BACT</name>
<comment type="subcellular location">
    <subcellularLocation>
        <location evidence="1 8">Cell membrane</location>
        <topology evidence="1 8">Multi-pass membrane protein</topology>
    </subcellularLocation>
</comment>
<evidence type="ECO:0000256" key="3">
    <source>
        <dbReference type="ARBA" id="ARBA00022448"/>
    </source>
</evidence>
<keyword evidence="6 8" id="KW-1133">Transmembrane helix</keyword>
<proteinExistence type="inferred from homology"/>
<evidence type="ECO:0000313" key="9">
    <source>
        <dbReference type="EMBL" id="BBO23145.1"/>
    </source>
</evidence>
<comment type="similarity">
    <text evidence="2 8">Belongs to the 4-toluene sulfonate uptake permease (TSUP) (TC 2.A.102) family.</text>
</comment>
<keyword evidence="7 8" id="KW-0472">Membrane</keyword>
<dbReference type="InterPro" id="IPR002781">
    <property type="entry name" value="TM_pro_TauE-like"/>
</dbReference>
<protein>
    <recommendedName>
        <fullName evidence="8">Probable membrane transporter protein</fullName>
    </recommendedName>
</protein>
<evidence type="ECO:0000313" key="10">
    <source>
        <dbReference type="Proteomes" id="UP000662873"/>
    </source>
</evidence>
<feature type="transmembrane region" description="Helical" evidence="8">
    <location>
        <begin position="240"/>
        <end position="258"/>
    </location>
</feature>
<feature type="transmembrane region" description="Helical" evidence="8">
    <location>
        <begin position="12"/>
        <end position="37"/>
    </location>
</feature>
<evidence type="ECO:0000256" key="2">
    <source>
        <dbReference type="ARBA" id="ARBA00009142"/>
    </source>
</evidence>
<organism evidence="9 10">
    <name type="scientific">Candidatus Nitrosymbiomonas proteolyticus</name>
    <dbReference type="NCBI Taxonomy" id="2608984"/>
    <lineage>
        <taxon>Bacteria</taxon>
        <taxon>Bacillati</taxon>
        <taxon>Armatimonadota</taxon>
        <taxon>Armatimonadota incertae sedis</taxon>
        <taxon>Candidatus Nitrosymbiomonas</taxon>
    </lineage>
</organism>
<evidence type="ECO:0000256" key="5">
    <source>
        <dbReference type="ARBA" id="ARBA00022692"/>
    </source>
</evidence>
<sequence>MPHDFAIPGDWLTLVVLFVVGGVASAINTVAGGGSLLSFPSLIGFGVPSVEANATNAASLWPGSIGGAFGFRNLLSVAGHHLKTLLPPTLIGSVLGAWILIHSSPKSFDFAVPFLILLASLMLAFQSRIKSWSIRHSREVSPLAGIVIQFFVALYGGYFGAGMGLMMLASFTLYIEGTIHELNAMKVWLGLVINFAATVLFLISGKVLLVACLAVALGGILGGYLAAVLSQKVDSEKLRIAIAAYGFAMSAYFFYRLVQSNLI</sequence>
<dbReference type="KEGG" id="npy:NPRO_07400"/>
<dbReference type="Pfam" id="PF01925">
    <property type="entry name" value="TauE"/>
    <property type="match status" value="1"/>
</dbReference>